<dbReference type="EMBL" id="GDID01002781">
    <property type="protein sequence ID" value="JAP93825.1"/>
    <property type="molecule type" value="Transcribed_RNA"/>
</dbReference>
<feature type="non-terminal residue" evidence="2">
    <location>
        <position position="1"/>
    </location>
</feature>
<accession>A0A146KDR3</accession>
<feature type="coiled-coil region" evidence="1">
    <location>
        <begin position="604"/>
        <end position="638"/>
    </location>
</feature>
<name>A0A146KDR3_9EUKA</name>
<gene>
    <name evidence="2" type="ORF">TPC1_13733</name>
</gene>
<proteinExistence type="predicted"/>
<evidence type="ECO:0000313" key="2">
    <source>
        <dbReference type="EMBL" id="JAP93825.1"/>
    </source>
</evidence>
<organism evidence="2">
    <name type="scientific">Trepomonas sp. PC1</name>
    <dbReference type="NCBI Taxonomy" id="1076344"/>
    <lineage>
        <taxon>Eukaryota</taxon>
        <taxon>Metamonada</taxon>
        <taxon>Diplomonadida</taxon>
        <taxon>Hexamitidae</taxon>
        <taxon>Hexamitinae</taxon>
        <taxon>Trepomonas</taxon>
    </lineage>
</organism>
<reference evidence="2" key="1">
    <citation type="submission" date="2015-07" db="EMBL/GenBank/DDBJ databases">
        <title>Adaptation to a free-living lifestyle via gene acquisitions in the diplomonad Trepomonas sp. PC1.</title>
        <authorList>
            <person name="Xu F."/>
            <person name="Jerlstrom-Hultqvist J."/>
            <person name="Kolisko M."/>
            <person name="Simpson A.G.B."/>
            <person name="Roger A.J."/>
            <person name="Svard S.G."/>
            <person name="Andersson J.O."/>
        </authorList>
    </citation>
    <scope>NUCLEOTIDE SEQUENCE</scope>
    <source>
        <strain evidence="2">PC1</strain>
    </source>
</reference>
<dbReference type="AlphaFoldDB" id="A0A146KDR3"/>
<evidence type="ECO:0000256" key="1">
    <source>
        <dbReference type="SAM" id="Coils"/>
    </source>
</evidence>
<protein>
    <submittedName>
        <fullName evidence="2">Uncharacterized protein</fullName>
    </submittedName>
</protein>
<sequence>ALNFVQSTNKIQNWGKEIESGRFNNSLRFSTCYMRDSHLKAILLAIQHAPETLEELSICFTLQNDQMESPFIKHGTHYHYLSYLNSPLKNCQSPYETPAHMQNVYMRLAHTKYEINGLTPRDGVHKGNFKQSQGKALQHFVSQICDLVKKMRNLKILALYNLNVQLLTENAQTALESGVYHVSQRQFNAFILTNCDLGHRNKSLLETLMESFSLKLLVLQNVQLSQLQQITELIQKHRQNRNDLFFQKALRRDIEFQSSKSKLLSQSELLQKQLHNGLQFIDFSNNMNPALCQCVCEALADDKYVSYVNLEGNQIDLNEKVLRKTDYVIKMNGDRLQHIENVQTARKQAAKPQKDIYLPIHLCTQINAIEQSKKNLDPYEQIMLSKTVLNYQNLKNLQTIQLLQCYADDEHELAELMNLQQHPVVKLLLTNYFITYFNVGQCSEVLRNFINQRLALNIQTLEETIRINANVSKIEDSDLSKSLQLGLKSPQNIIHNIQQGTPIRGRPLAKRCSSSQKECLKKNMKDKFDVEDENLVKVGAKSEFSKGLPQSVKIERPKSKQTIEWQPVGCKEDFERAKVENKKVMLYWDYKKQIKQPQPSKAKLLSLQKQIEEKTKELEKLEQTREKLLQETPKAEKTIIPKEKDQKSDDEELFEIILNAAYELVMEKSGRNKLKALGVFNQHQDHILGKCEDILNLVKSGQMKKDTINGRLKQMVDIQ</sequence>
<keyword evidence="1" id="KW-0175">Coiled coil</keyword>